<feature type="transmembrane region" description="Helical" evidence="6">
    <location>
        <begin position="83"/>
        <end position="103"/>
    </location>
</feature>
<dbReference type="Proteomes" id="UP000295678">
    <property type="component" value="Unassembled WGS sequence"/>
</dbReference>
<reference evidence="7 8" key="1">
    <citation type="submission" date="2019-03" db="EMBL/GenBank/DDBJ databases">
        <title>Genomic Encyclopedia of Type Strains, Phase IV (KMG-IV): sequencing the most valuable type-strain genomes for metagenomic binning, comparative biology and taxonomic classification.</title>
        <authorList>
            <person name="Goeker M."/>
        </authorList>
    </citation>
    <scope>NUCLEOTIDE SEQUENCE [LARGE SCALE GENOMIC DNA]</scope>
    <source>
        <strain evidence="7 8">DSM 19345</strain>
    </source>
</reference>
<dbReference type="InterPro" id="IPR044878">
    <property type="entry name" value="UbiA_sf"/>
</dbReference>
<dbReference type="AlphaFoldDB" id="A0A4R3MHC6"/>
<comment type="subcellular location">
    <subcellularLocation>
        <location evidence="1">Membrane</location>
        <topology evidence="1">Multi-pass membrane protein</topology>
    </subcellularLocation>
</comment>
<evidence type="ECO:0000256" key="3">
    <source>
        <dbReference type="ARBA" id="ARBA00022692"/>
    </source>
</evidence>
<dbReference type="GO" id="GO:0016765">
    <property type="term" value="F:transferase activity, transferring alkyl or aryl (other than methyl) groups"/>
    <property type="evidence" value="ECO:0007669"/>
    <property type="project" value="InterPro"/>
</dbReference>
<dbReference type="OrthoDB" id="8559716at2"/>
<dbReference type="RefSeq" id="WP_132805359.1">
    <property type="nucleotide sequence ID" value="NZ_SMAK01000002.1"/>
</dbReference>
<feature type="transmembrane region" description="Helical" evidence="6">
    <location>
        <begin position="36"/>
        <end position="56"/>
    </location>
</feature>
<keyword evidence="7" id="KW-0808">Transferase</keyword>
<evidence type="ECO:0000256" key="5">
    <source>
        <dbReference type="ARBA" id="ARBA00023136"/>
    </source>
</evidence>
<keyword evidence="4 6" id="KW-1133">Transmembrane helix</keyword>
<name>A0A4R3MHC6_9HYPH</name>
<dbReference type="Gene3D" id="1.10.357.140">
    <property type="entry name" value="UbiA prenyltransferase"/>
    <property type="match status" value="1"/>
</dbReference>
<evidence type="ECO:0000256" key="2">
    <source>
        <dbReference type="ARBA" id="ARBA00022475"/>
    </source>
</evidence>
<comment type="caution">
    <text evidence="7">The sequence shown here is derived from an EMBL/GenBank/DDBJ whole genome shotgun (WGS) entry which is preliminary data.</text>
</comment>
<keyword evidence="8" id="KW-1185">Reference proteome</keyword>
<keyword evidence="5 6" id="KW-0472">Membrane</keyword>
<feature type="transmembrane region" description="Helical" evidence="6">
    <location>
        <begin position="12"/>
        <end position="30"/>
    </location>
</feature>
<evidence type="ECO:0000256" key="6">
    <source>
        <dbReference type="SAM" id="Phobius"/>
    </source>
</evidence>
<dbReference type="GO" id="GO:0016020">
    <property type="term" value="C:membrane"/>
    <property type="evidence" value="ECO:0007669"/>
    <property type="project" value="UniProtKB-SubCell"/>
</dbReference>
<keyword evidence="3 6" id="KW-0812">Transmembrane</keyword>
<evidence type="ECO:0000256" key="1">
    <source>
        <dbReference type="ARBA" id="ARBA00004141"/>
    </source>
</evidence>
<keyword evidence="2" id="KW-1003">Cell membrane</keyword>
<dbReference type="InterPro" id="IPR000537">
    <property type="entry name" value="UbiA_prenyltransferase"/>
</dbReference>
<dbReference type="EMBL" id="SMAK01000002">
    <property type="protein sequence ID" value="TCT12588.1"/>
    <property type="molecule type" value="Genomic_DNA"/>
</dbReference>
<evidence type="ECO:0000313" key="7">
    <source>
        <dbReference type="EMBL" id="TCT12588.1"/>
    </source>
</evidence>
<gene>
    <name evidence="7" type="ORF">EDC22_102273</name>
</gene>
<sequence>MKLSIALRLGRVSNLPTVWTNTLAALVLAGSPAAGWTTLLLILAVSLAYIGGMYLNDAFDAEIDARERPERPIPSGLAERRTVFVAGYAMLAACIILLGAIGIKGGTGLAPAFGGVVLAGAIVLYDINHKGNRFGPLLMGLCRALVYVAAGLAVTPVLPPPLWAAALAMLCYVAGLTYTAKQESLGRVESMWPLAVLGLPWAYGLWLSIATPITIVFLALLTILMGVTLRLLFRRGPGEVPRAVVTLIAGIALLDAVFLAAAGAVATAIVAVVLFALTLVAQRYVPGT</sequence>
<feature type="transmembrane region" description="Helical" evidence="6">
    <location>
        <begin position="109"/>
        <end position="127"/>
    </location>
</feature>
<feature type="transmembrane region" description="Helical" evidence="6">
    <location>
        <begin position="245"/>
        <end position="278"/>
    </location>
</feature>
<protein>
    <submittedName>
        <fullName evidence="7">4-hydroxybenzoate polyprenyltransferase</fullName>
    </submittedName>
</protein>
<proteinExistence type="predicted"/>
<evidence type="ECO:0000256" key="4">
    <source>
        <dbReference type="ARBA" id="ARBA00022989"/>
    </source>
</evidence>
<organism evidence="7 8">
    <name type="scientific">Tepidamorphus gemmatus</name>
    <dbReference type="NCBI Taxonomy" id="747076"/>
    <lineage>
        <taxon>Bacteria</taxon>
        <taxon>Pseudomonadati</taxon>
        <taxon>Pseudomonadota</taxon>
        <taxon>Alphaproteobacteria</taxon>
        <taxon>Hyphomicrobiales</taxon>
        <taxon>Tepidamorphaceae</taxon>
        <taxon>Tepidamorphus</taxon>
    </lineage>
</organism>
<evidence type="ECO:0000313" key="8">
    <source>
        <dbReference type="Proteomes" id="UP000295678"/>
    </source>
</evidence>
<dbReference type="CDD" id="cd13964">
    <property type="entry name" value="PT_UbiA_1"/>
    <property type="match status" value="1"/>
</dbReference>
<accession>A0A4R3MHC6</accession>
<dbReference type="Pfam" id="PF01040">
    <property type="entry name" value="UbiA"/>
    <property type="match status" value="1"/>
</dbReference>